<gene>
    <name evidence="1" type="ORF">JI435_414180</name>
</gene>
<organism evidence="1 2">
    <name type="scientific">Phaeosphaeria nodorum (strain SN15 / ATCC MYA-4574 / FGSC 10173)</name>
    <name type="common">Glume blotch fungus</name>
    <name type="synonym">Parastagonospora nodorum</name>
    <dbReference type="NCBI Taxonomy" id="321614"/>
    <lineage>
        <taxon>Eukaryota</taxon>
        <taxon>Fungi</taxon>
        <taxon>Dikarya</taxon>
        <taxon>Ascomycota</taxon>
        <taxon>Pezizomycotina</taxon>
        <taxon>Dothideomycetes</taxon>
        <taxon>Pleosporomycetidae</taxon>
        <taxon>Pleosporales</taxon>
        <taxon>Pleosporineae</taxon>
        <taxon>Phaeosphaeriaceae</taxon>
        <taxon>Parastagonospora</taxon>
    </lineage>
</organism>
<protein>
    <submittedName>
        <fullName evidence="1">Uncharacterized protein</fullName>
    </submittedName>
</protein>
<dbReference type="VEuPathDB" id="FungiDB:JI435_414180"/>
<dbReference type="AlphaFoldDB" id="A0A7U2FBF7"/>
<accession>A0A7U2FBF7</accession>
<evidence type="ECO:0000313" key="2">
    <source>
        <dbReference type="Proteomes" id="UP000663193"/>
    </source>
</evidence>
<proteinExistence type="predicted"/>
<sequence length="74" mass="8642">MDLEVWASTVFKKRLRMPFIVQYFSWLLRIVGTRRAQKPDHHVQHVASGGRSQDYARNACRMASGDEYESLKKS</sequence>
<name>A0A7U2FBF7_PHANO</name>
<evidence type="ECO:0000313" key="1">
    <source>
        <dbReference type="EMBL" id="QRC99874.1"/>
    </source>
</evidence>
<dbReference type="Proteomes" id="UP000663193">
    <property type="component" value="Chromosome 10"/>
</dbReference>
<reference evidence="2" key="1">
    <citation type="journal article" date="2021" name="BMC Genomics">
        <title>Chromosome-level genome assembly and manually-curated proteome of model necrotroph Parastagonospora nodorum Sn15 reveals a genome-wide trove of candidate effector homologs, and redundancy of virulence-related functions within an accessory chromosome.</title>
        <authorList>
            <person name="Bertazzoni S."/>
            <person name="Jones D.A.B."/>
            <person name="Phan H.T."/>
            <person name="Tan K.-C."/>
            <person name="Hane J.K."/>
        </authorList>
    </citation>
    <scope>NUCLEOTIDE SEQUENCE [LARGE SCALE GENOMIC DNA]</scope>
    <source>
        <strain evidence="2">SN15 / ATCC MYA-4574 / FGSC 10173)</strain>
    </source>
</reference>
<keyword evidence="2" id="KW-1185">Reference proteome</keyword>
<dbReference type="EMBL" id="CP069032">
    <property type="protein sequence ID" value="QRC99874.1"/>
    <property type="molecule type" value="Genomic_DNA"/>
</dbReference>